<evidence type="ECO:0000313" key="2">
    <source>
        <dbReference type="EMBL" id="ABA52360.1"/>
    </source>
</evidence>
<proteinExistence type="predicted"/>
<evidence type="ECO:0000313" key="3">
    <source>
        <dbReference type="Proteomes" id="UP000002700"/>
    </source>
</evidence>
<organism evidence="2 3">
    <name type="scientific">Burkholderia pseudomallei (strain 1710b)</name>
    <dbReference type="NCBI Taxonomy" id="320372"/>
    <lineage>
        <taxon>Bacteria</taxon>
        <taxon>Pseudomonadati</taxon>
        <taxon>Pseudomonadota</taxon>
        <taxon>Betaproteobacteria</taxon>
        <taxon>Burkholderiales</taxon>
        <taxon>Burkholderiaceae</taxon>
        <taxon>Burkholderia</taxon>
        <taxon>pseudomallei group</taxon>
    </lineage>
</organism>
<name>Q3JG04_BURP1</name>
<feature type="region of interest" description="Disordered" evidence="1">
    <location>
        <begin position="1"/>
        <end position="21"/>
    </location>
</feature>
<gene>
    <name evidence="2" type="ordered locus">BURPS1710b_A2348</name>
</gene>
<dbReference type="EnsemblBacteria" id="ABA52360">
    <property type="protein sequence ID" value="ABA52360"/>
    <property type="gene ID" value="BURPS1710b_A2348"/>
</dbReference>
<dbReference type="KEGG" id="bpm:BURPS1710b_A2348"/>
<sequence length="34" mass="3485">MNDNPHGCVAPHPPSPVGAAQLARSGGLDVFFKP</sequence>
<accession>Q3JG04</accession>
<dbReference type="AlphaFoldDB" id="Q3JG04"/>
<dbReference type="HOGENOM" id="CLU_3372581_0_0_4"/>
<evidence type="ECO:0000256" key="1">
    <source>
        <dbReference type="SAM" id="MobiDB-lite"/>
    </source>
</evidence>
<dbReference type="EMBL" id="CP000125">
    <property type="protein sequence ID" value="ABA52360.1"/>
    <property type="molecule type" value="Genomic_DNA"/>
</dbReference>
<dbReference type="Proteomes" id="UP000002700">
    <property type="component" value="Chromosome II"/>
</dbReference>
<reference evidence="2 3" key="1">
    <citation type="submission" date="2005-09" db="EMBL/GenBank/DDBJ databases">
        <authorList>
            <person name="Woods D.E."/>
            <person name="Nierman W.C."/>
        </authorList>
    </citation>
    <scope>NUCLEOTIDE SEQUENCE [LARGE SCALE GENOMIC DNA]</scope>
    <source>
        <strain evidence="2 3">1710b</strain>
    </source>
</reference>
<protein>
    <submittedName>
        <fullName evidence="2">Uncharacterized protein</fullName>
    </submittedName>
</protein>